<dbReference type="GO" id="GO:0001003">
    <property type="term" value="F:RNA polymerase III type 2 promoter sequence-specific DNA binding"/>
    <property type="evidence" value="ECO:0007669"/>
    <property type="project" value="TreeGrafter"/>
</dbReference>
<evidence type="ECO:0000259" key="6">
    <source>
        <dbReference type="Pfam" id="PF09734"/>
    </source>
</evidence>
<dbReference type="Pfam" id="PF17682">
    <property type="entry name" value="Tau95_N"/>
    <property type="match status" value="1"/>
</dbReference>
<proteinExistence type="predicted"/>
<feature type="compositionally biased region" description="Basic and acidic residues" evidence="5">
    <location>
        <begin position="590"/>
        <end position="609"/>
    </location>
</feature>
<evidence type="ECO:0000256" key="1">
    <source>
        <dbReference type="ARBA" id="ARBA00004123"/>
    </source>
</evidence>
<name>A0AAF0DEC8_9EURO</name>
<gene>
    <name evidence="8" type="primary">TFC1</name>
    <name evidence="8" type="ORF">PRK78_001632</name>
</gene>
<evidence type="ECO:0000313" key="9">
    <source>
        <dbReference type="Proteomes" id="UP001219355"/>
    </source>
</evidence>
<evidence type="ECO:0000259" key="7">
    <source>
        <dbReference type="Pfam" id="PF17682"/>
    </source>
</evidence>
<evidence type="ECO:0000256" key="3">
    <source>
        <dbReference type="ARBA" id="ARBA00023163"/>
    </source>
</evidence>
<feature type="region of interest" description="Disordered" evidence="5">
    <location>
        <begin position="176"/>
        <end position="206"/>
    </location>
</feature>
<dbReference type="InterPro" id="IPR040454">
    <property type="entry name" value="TF_IIIC_Tfc1/Sfc1"/>
</dbReference>
<dbReference type="Gene3D" id="3.30.200.160">
    <property type="entry name" value="TFIIIC, subcomplex tauA, subunit Sfc1, barrel domain"/>
    <property type="match status" value="1"/>
</dbReference>
<dbReference type="InterPro" id="IPR019136">
    <property type="entry name" value="TF_IIIC_su-5_HTH"/>
</dbReference>
<dbReference type="GO" id="GO:0001002">
    <property type="term" value="F:RNA polymerase III type 1 promoter sequence-specific DNA binding"/>
    <property type="evidence" value="ECO:0007669"/>
    <property type="project" value="TreeGrafter"/>
</dbReference>
<organism evidence="8 9">
    <name type="scientific">Emydomyces testavorans</name>
    <dbReference type="NCBI Taxonomy" id="2070801"/>
    <lineage>
        <taxon>Eukaryota</taxon>
        <taxon>Fungi</taxon>
        <taxon>Dikarya</taxon>
        <taxon>Ascomycota</taxon>
        <taxon>Pezizomycotina</taxon>
        <taxon>Eurotiomycetes</taxon>
        <taxon>Eurotiomycetidae</taxon>
        <taxon>Onygenales</taxon>
        <taxon>Nannizziopsiaceae</taxon>
        <taxon>Emydomyces</taxon>
    </lineage>
</organism>
<evidence type="ECO:0000313" key="8">
    <source>
        <dbReference type="EMBL" id="WEW56195.1"/>
    </source>
</evidence>
<feature type="domain" description="Transcription factor IIIC subunit Tfc1/Sfc1 triple barrel" evidence="7">
    <location>
        <begin position="107"/>
        <end position="240"/>
    </location>
</feature>
<evidence type="ECO:0000256" key="2">
    <source>
        <dbReference type="ARBA" id="ARBA00023125"/>
    </source>
</evidence>
<evidence type="ECO:0000256" key="4">
    <source>
        <dbReference type="ARBA" id="ARBA00023242"/>
    </source>
</evidence>
<comment type="subcellular location">
    <subcellularLocation>
        <location evidence="1">Nucleus</location>
    </subcellularLocation>
</comment>
<keyword evidence="2" id="KW-0238">DNA-binding</keyword>
<protein>
    <submittedName>
        <fullName evidence="8">Tau 95 subunit of transcription factor TFIIIC</fullName>
    </submittedName>
</protein>
<feature type="region of interest" description="Disordered" evidence="5">
    <location>
        <begin position="578"/>
        <end position="654"/>
    </location>
</feature>
<sequence length="654" mass="73981">MATVKRSNIMVSRDQKGDHAWKVTGIIDWEDSGFYPEYYESTTLTGNLSLVDEDDWYLYLPESISPLKFPVRWLVDRLISGQTSQVMASWTGSTTAPWYTIPPREIISVEHPCIVKNVDRAIATLQRGPGIAEILDPTRPNATATLSLNPDDGMSRPLFSTSKPTNNMLLKVTVPRRTGRKRKRGSQDPYVEDVGAGSPGSSVDSMSLDARQLRRRLSDNAGCYDVEVVGRIERTHVFRDEKLKQFDLDMSRGATSNVDIVPPPSFSDVEIPFRYTYRQNPSIKQAINPFGDPMTINTQRSRKILSILVSCDVESVPTHPSEELPPIDALDTVLKQTISTLQSLFDQRPAWTRRALRNCLNTSEEKYTLRTAIPYVGYIFSSGPWRDAILKFGYDPRINPDARIYQTLMFRIPPYTEHVDIDPSLINTTAPHSGRRHTLPRPSQVLGDATLGKISHIFTGQPPLARDGKTWMICDIHDPIVTQRMSPIGLDAPPPQPTCDIYSSGWYGNVIVATARAIMRAKIHHMLEHNAPYPDDTEFLPLFKLPTHVETDEEIARLVVDPYEAGVKCTQMATEIRGKLRNAPGRRPMKREGGLEMEMDRPSEKRVRWEDEEEEDEAEGEEGEEAEEARELEEEGEEEREEEEEEEEVDMGGD</sequence>
<dbReference type="InterPro" id="IPR042536">
    <property type="entry name" value="TFIIIC_tauA_Sfc1"/>
</dbReference>
<evidence type="ECO:0000256" key="5">
    <source>
        <dbReference type="SAM" id="MobiDB-lite"/>
    </source>
</evidence>
<keyword evidence="4" id="KW-0539">Nucleus</keyword>
<dbReference type="InterPro" id="IPR041499">
    <property type="entry name" value="Tfc1/Sfc1_N"/>
</dbReference>
<dbReference type="Pfam" id="PF09734">
    <property type="entry name" value="Tau95"/>
    <property type="match status" value="1"/>
</dbReference>
<dbReference type="GO" id="GO:0006384">
    <property type="term" value="P:transcription initiation at RNA polymerase III promoter"/>
    <property type="evidence" value="ECO:0007669"/>
    <property type="project" value="InterPro"/>
</dbReference>
<keyword evidence="9" id="KW-1185">Reference proteome</keyword>
<feature type="domain" description="Transcription factor IIIC subunit 5 HTH" evidence="6">
    <location>
        <begin position="260"/>
        <end position="411"/>
    </location>
</feature>
<dbReference type="AlphaFoldDB" id="A0AAF0DEC8"/>
<reference evidence="8" key="1">
    <citation type="submission" date="2023-03" db="EMBL/GenBank/DDBJ databases">
        <title>Emydomyces testavorans Genome Sequence.</title>
        <authorList>
            <person name="Hoyer L."/>
        </authorList>
    </citation>
    <scope>NUCLEOTIDE SEQUENCE</scope>
    <source>
        <strain evidence="8">16-2883</strain>
    </source>
</reference>
<dbReference type="EMBL" id="CP120627">
    <property type="protein sequence ID" value="WEW56195.1"/>
    <property type="molecule type" value="Genomic_DNA"/>
</dbReference>
<keyword evidence="3" id="KW-0804">Transcription</keyword>
<dbReference type="PANTHER" id="PTHR13230">
    <property type="entry name" value="GENERAL TRANSCRIPTION FACTOR IIIC, POLYPEPTIDE 5"/>
    <property type="match status" value="1"/>
</dbReference>
<accession>A0AAF0DEC8</accession>
<dbReference type="GO" id="GO:0000127">
    <property type="term" value="C:transcription factor TFIIIC complex"/>
    <property type="evidence" value="ECO:0007669"/>
    <property type="project" value="InterPro"/>
</dbReference>
<dbReference type="GO" id="GO:0005634">
    <property type="term" value="C:nucleus"/>
    <property type="evidence" value="ECO:0007669"/>
    <property type="project" value="UniProtKB-SubCell"/>
</dbReference>
<feature type="compositionally biased region" description="Acidic residues" evidence="5">
    <location>
        <begin position="610"/>
        <end position="654"/>
    </location>
</feature>
<dbReference type="Proteomes" id="UP001219355">
    <property type="component" value="Chromosome 1"/>
</dbReference>
<dbReference type="PANTHER" id="PTHR13230:SF5">
    <property type="entry name" value="GENERAL TRANSCRIPTION FACTOR 3C POLYPEPTIDE 5"/>
    <property type="match status" value="1"/>
</dbReference>